<keyword evidence="3" id="KW-1185">Reference proteome</keyword>
<evidence type="ECO:0000256" key="1">
    <source>
        <dbReference type="SAM" id="SignalP"/>
    </source>
</evidence>
<accession>A0A158DTG1</accession>
<feature type="chain" id="PRO_5007624526" description="Secreted protein" evidence="1">
    <location>
        <begin position="27"/>
        <end position="229"/>
    </location>
</feature>
<keyword evidence="1" id="KW-0732">Signal</keyword>
<name>A0A158DTG1_9BURK</name>
<gene>
    <name evidence="2" type="ORF">AWB76_07468</name>
</gene>
<reference evidence="3" key="1">
    <citation type="submission" date="2016-01" db="EMBL/GenBank/DDBJ databases">
        <authorList>
            <person name="Peeters Charlotte."/>
        </authorList>
    </citation>
    <scope>NUCLEOTIDE SEQUENCE [LARGE SCALE GENOMIC DNA]</scope>
</reference>
<protein>
    <recommendedName>
        <fullName evidence="4">Secreted protein</fullName>
    </recommendedName>
</protein>
<dbReference type="Proteomes" id="UP000054624">
    <property type="component" value="Unassembled WGS sequence"/>
</dbReference>
<dbReference type="AlphaFoldDB" id="A0A158DTG1"/>
<evidence type="ECO:0008006" key="4">
    <source>
        <dbReference type="Google" id="ProtNLM"/>
    </source>
</evidence>
<dbReference type="EMBL" id="FCOI02000053">
    <property type="protein sequence ID" value="SAK97921.1"/>
    <property type="molecule type" value="Genomic_DNA"/>
</dbReference>
<organism evidence="2 3">
    <name type="scientific">Caballeronia temeraria</name>
    <dbReference type="NCBI Taxonomy" id="1777137"/>
    <lineage>
        <taxon>Bacteria</taxon>
        <taxon>Pseudomonadati</taxon>
        <taxon>Pseudomonadota</taxon>
        <taxon>Betaproteobacteria</taxon>
        <taxon>Burkholderiales</taxon>
        <taxon>Burkholderiaceae</taxon>
        <taxon>Caballeronia</taxon>
    </lineage>
</organism>
<evidence type="ECO:0000313" key="2">
    <source>
        <dbReference type="EMBL" id="SAK97921.1"/>
    </source>
</evidence>
<feature type="signal peptide" evidence="1">
    <location>
        <begin position="1"/>
        <end position="26"/>
    </location>
</feature>
<evidence type="ECO:0000313" key="3">
    <source>
        <dbReference type="Proteomes" id="UP000054624"/>
    </source>
</evidence>
<dbReference type="RefSeq" id="WP_061165001.1">
    <property type="nucleotide sequence ID" value="NZ_FCOI02000053.1"/>
</dbReference>
<dbReference type="STRING" id="1777137.AWB76_07468"/>
<dbReference type="PROSITE" id="PS51257">
    <property type="entry name" value="PROKAR_LIPOPROTEIN"/>
    <property type="match status" value="1"/>
</dbReference>
<dbReference type="OrthoDB" id="481082at2"/>
<proteinExistence type="predicted"/>
<sequence>MQSTSKPLSRAVCLAAFLAASAGCLAQTPPMAAPVPPPPADAGAAATTQVTVARFLTNPDGDVDGFLTTDGALVHFPPHMGAQLTSAVRSGDVVQISGWRDAGGNFTAQRIADTNSGQQVVDQPPMPGAPPPPRELRGAGLSRLSAQGRVAHVTTAPRGEPDGVILADGTVIKLTPPVAQQFAALVQTGATVSAQGYGTRNQYGTAMQATAFGSPGKLTQLYDRVPPMP</sequence>